<keyword evidence="2 4" id="KW-0238">DNA-binding</keyword>
<protein>
    <submittedName>
        <fullName evidence="6">Transcriptional regulator, TetR family</fullName>
    </submittedName>
</protein>
<keyword evidence="7" id="KW-1185">Reference proteome</keyword>
<accession>D3F566</accession>
<dbReference type="InterPro" id="IPR050109">
    <property type="entry name" value="HTH-type_TetR-like_transc_reg"/>
</dbReference>
<gene>
    <name evidence="6" type="ordered locus">Cwoe_0208</name>
</gene>
<dbReference type="STRING" id="469383.Cwoe_0208"/>
<dbReference type="Proteomes" id="UP000008229">
    <property type="component" value="Chromosome"/>
</dbReference>
<dbReference type="InterPro" id="IPR009057">
    <property type="entry name" value="Homeodomain-like_sf"/>
</dbReference>
<feature type="DNA-binding region" description="H-T-H motif" evidence="4">
    <location>
        <begin position="35"/>
        <end position="54"/>
    </location>
</feature>
<dbReference type="PANTHER" id="PTHR30055:SF234">
    <property type="entry name" value="HTH-TYPE TRANSCRIPTIONAL REGULATOR BETI"/>
    <property type="match status" value="1"/>
</dbReference>
<dbReference type="EMBL" id="CP001854">
    <property type="protein sequence ID" value="ADB48644.1"/>
    <property type="molecule type" value="Genomic_DNA"/>
</dbReference>
<dbReference type="AlphaFoldDB" id="D3F566"/>
<dbReference type="OrthoDB" id="3869819at2"/>
<organism evidence="6 7">
    <name type="scientific">Conexibacter woesei (strain DSM 14684 / CCUG 47730 / CIP 108061 / JCM 11494 / NBRC 100937 / ID131577)</name>
    <dbReference type="NCBI Taxonomy" id="469383"/>
    <lineage>
        <taxon>Bacteria</taxon>
        <taxon>Bacillati</taxon>
        <taxon>Actinomycetota</taxon>
        <taxon>Thermoleophilia</taxon>
        <taxon>Solirubrobacterales</taxon>
        <taxon>Conexibacteraceae</taxon>
        <taxon>Conexibacter</taxon>
    </lineage>
</organism>
<keyword evidence="3" id="KW-0804">Transcription</keyword>
<dbReference type="eggNOG" id="COG1309">
    <property type="taxonomic scope" value="Bacteria"/>
</dbReference>
<dbReference type="InterPro" id="IPR001647">
    <property type="entry name" value="HTH_TetR"/>
</dbReference>
<name>D3F566_CONWI</name>
<evidence type="ECO:0000259" key="5">
    <source>
        <dbReference type="PROSITE" id="PS50977"/>
    </source>
</evidence>
<reference evidence="7" key="2">
    <citation type="submission" date="2010-01" db="EMBL/GenBank/DDBJ databases">
        <title>The complete genome of Conexibacter woesei DSM 14684.</title>
        <authorList>
            <consortium name="US DOE Joint Genome Institute (JGI-PGF)"/>
            <person name="Lucas S."/>
            <person name="Copeland A."/>
            <person name="Lapidus A."/>
            <person name="Glavina del Rio T."/>
            <person name="Dalin E."/>
            <person name="Tice H."/>
            <person name="Bruce D."/>
            <person name="Goodwin L."/>
            <person name="Pitluck S."/>
            <person name="Kyrpides N."/>
            <person name="Mavromatis K."/>
            <person name="Ivanova N."/>
            <person name="Mikhailova N."/>
            <person name="Chertkov O."/>
            <person name="Brettin T."/>
            <person name="Detter J.C."/>
            <person name="Han C."/>
            <person name="Larimer F."/>
            <person name="Land M."/>
            <person name="Hauser L."/>
            <person name="Markowitz V."/>
            <person name="Cheng J.-F."/>
            <person name="Hugenholtz P."/>
            <person name="Woyke T."/>
            <person name="Wu D."/>
            <person name="Pukall R."/>
            <person name="Steenblock K."/>
            <person name="Schneider S."/>
            <person name="Klenk H.-P."/>
            <person name="Eisen J.A."/>
        </authorList>
    </citation>
    <scope>NUCLEOTIDE SEQUENCE [LARGE SCALE GENOMIC DNA]</scope>
    <source>
        <strain evidence="7">DSM 14684 / CIP 108061 / JCM 11494 / NBRC 100937 / ID131577</strain>
    </source>
</reference>
<evidence type="ECO:0000256" key="1">
    <source>
        <dbReference type="ARBA" id="ARBA00023015"/>
    </source>
</evidence>
<reference evidence="6 7" key="1">
    <citation type="journal article" date="2010" name="Stand. Genomic Sci.">
        <title>Complete genome sequence of Conexibacter woesei type strain (ID131577).</title>
        <authorList>
            <person name="Pukall R."/>
            <person name="Lapidus A."/>
            <person name="Glavina Del Rio T."/>
            <person name="Copeland A."/>
            <person name="Tice H."/>
            <person name="Cheng J.-F."/>
            <person name="Lucas S."/>
            <person name="Chen F."/>
            <person name="Nolan M."/>
            <person name="Bruce D."/>
            <person name="Goodwin L."/>
            <person name="Pitluck S."/>
            <person name="Mavromatis K."/>
            <person name="Ivanova N."/>
            <person name="Ovchinnikova G."/>
            <person name="Pati A."/>
            <person name="Chen A."/>
            <person name="Palaniappan K."/>
            <person name="Land M."/>
            <person name="Hauser L."/>
            <person name="Chang Y.-J."/>
            <person name="Jeffries C.D."/>
            <person name="Chain P."/>
            <person name="Meincke L."/>
            <person name="Sims D."/>
            <person name="Brettin T."/>
            <person name="Detter J.C."/>
            <person name="Rohde M."/>
            <person name="Goeker M."/>
            <person name="Bristow J."/>
            <person name="Eisen J.A."/>
            <person name="Markowitz V."/>
            <person name="Kyrpides N.C."/>
            <person name="Klenk H.-P."/>
            <person name="Hugenholtz P."/>
        </authorList>
    </citation>
    <scope>NUCLEOTIDE SEQUENCE [LARGE SCALE GENOMIC DNA]</scope>
    <source>
        <strain evidence="7">DSM 14684 / CIP 108061 / JCM 11494 / NBRC 100937 / ID131577</strain>
    </source>
</reference>
<dbReference type="RefSeq" id="WP_012931697.1">
    <property type="nucleotide sequence ID" value="NC_013739.1"/>
</dbReference>
<evidence type="ECO:0000313" key="6">
    <source>
        <dbReference type="EMBL" id="ADB48644.1"/>
    </source>
</evidence>
<dbReference type="PANTHER" id="PTHR30055">
    <property type="entry name" value="HTH-TYPE TRANSCRIPTIONAL REGULATOR RUTR"/>
    <property type="match status" value="1"/>
</dbReference>
<dbReference type="Pfam" id="PF00440">
    <property type="entry name" value="TetR_N"/>
    <property type="match status" value="1"/>
</dbReference>
<dbReference type="GO" id="GO:0003700">
    <property type="term" value="F:DNA-binding transcription factor activity"/>
    <property type="evidence" value="ECO:0007669"/>
    <property type="project" value="TreeGrafter"/>
</dbReference>
<dbReference type="HOGENOM" id="CLU_069356_38_0_11"/>
<evidence type="ECO:0000256" key="4">
    <source>
        <dbReference type="PROSITE-ProRule" id="PRU00335"/>
    </source>
</evidence>
<dbReference type="PROSITE" id="PS50977">
    <property type="entry name" value="HTH_TETR_2"/>
    <property type="match status" value="1"/>
</dbReference>
<dbReference type="SUPFAM" id="SSF46689">
    <property type="entry name" value="Homeodomain-like"/>
    <property type="match status" value="1"/>
</dbReference>
<evidence type="ECO:0000256" key="2">
    <source>
        <dbReference type="ARBA" id="ARBA00023125"/>
    </source>
</evidence>
<sequence length="193" mass="21331">MAEDEPVRPRADARRNRDAVVAAAIRLLAEDPDASMREIADASGVSRMTVYRHFPSREDLLRAVFAHVHDDFAALGSWIVGAQAPAEETLRRFAREIVARSEHYRFLTGYRALADEIFNDEQVIADADDVLVWLRAAHARGELRAELPPDWQFRMLRGLVTAACEEVLTGRATAAESGGLLGETLVAALVAPR</sequence>
<dbReference type="GO" id="GO:0000976">
    <property type="term" value="F:transcription cis-regulatory region binding"/>
    <property type="evidence" value="ECO:0007669"/>
    <property type="project" value="TreeGrafter"/>
</dbReference>
<evidence type="ECO:0000313" key="7">
    <source>
        <dbReference type="Proteomes" id="UP000008229"/>
    </source>
</evidence>
<dbReference type="KEGG" id="cwo:Cwoe_0208"/>
<dbReference type="Gene3D" id="1.10.357.10">
    <property type="entry name" value="Tetracycline Repressor, domain 2"/>
    <property type="match status" value="1"/>
</dbReference>
<evidence type="ECO:0000256" key="3">
    <source>
        <dbReference type="ARBA" id="ARBA00023163"/>
    </source>
</evidence>
<feature type="domain" description="HTH tetR-type" evidence="5">
    <location>
        <begin position="14"/>
        <end position="72"/>
    </location>
</feature>
<proteinExistence type="predicted"/>
<keyword evidence="1" id="KW-0805">Transcription regulation</keyword>